<sequence length="1115" mass="122656">MGWFKFLKLSGCLAMMVMVGALNSADSTVLIHFDRAPPARSRFSTAVFQFSVKRPDGSDACQNNECSVHYQLDDQILRPCPPDVVVLKNLTVNGQHDFLLNVTTSSGERNSSSYSWFIDTLPPTATILSKQNYTNAEKITIDIKFSEACTGKGGFTCVNSSNCNVIIDGPAHVQESSLRITETNIRYSLDIILSTGSIYGRVVIGMADKFCTDMAGNAFTRTNGSIIVIRFDRRPVLVDLWVSIPAYELEFNGVSRTVLASNKLEDVKIFLDFSIPIMNSTEQILDIFRLNSGNLIAVHGRRRVNRRFVFKLKDIPQTEIITLALQASFLLGKTGTPVSPVPSLIFLYGLSTSSPSITKDPNIKVIVEFSKPVFGFESSMVDVDGGSLKRQALTQHVVRISIPENKVRDISGNLNLASNILEVKHYSTPAISTALHSFVTAGMLATSLAAAILSISSANLGVLGTLNSGSTDFVASNPSMNLQGMVGHLQVFVLSDWFLANQPIEYSETTKGLRWLIPRQKLPWRNDSASVWPNHVYLAKESLTEQFRYLPIGSSHEGSYHQIGLNLTSSSCIRCELPFPTVTNQKFSWPDGRYNRGEPISASNVVKKLDNYTGWRDLEMNLFWLGVGGGSLLIVHFLTLLFLRWRMGTSVKGMLSVPRFELLFVILMLPCISQSSAFVIRGGTTEGIITGALLLAIPAALILSVLLFVIIAIFLGSFVQYKEITHVATSEKWHVKLWFFFMGRPATGKWFYREGLPSIFFPIFGILFENRKGPPLLVFAEDNDPNTITKWTESGRSGIGRMRAVSSDDSNEEVRIRTSVRLLGCARSSYIILDLLRRVSIGIISGAYTSNKLSQSLLALAITLIQFISLFTLKPYIQRGVHTVESVSLLCEVGIFALCIRLNDSNPTEAKTLGFLMLALLFLMFVAQIINEWYAMIKGILGLSQPQKNSFRLGLKFVAKGLVLPFLPRRHWSRVMPGSSRPLTGLAPVLPQSPETECGRRGPGGSNADPFSAMTATVVPVSSPGSPGLNVAQAARSTPTDLTLAQQRAREGKQAKGLKLEPKSDLKKLRELARASFSGDSKGEGTSTSYAFRQQSVSAETSVENSQASTSKFKQ</sequence>
<evidence type="ECO:0000313" key="2">
    <source>
        <dbReference type="Proteomes" id="UP000829398"/>
    </source>
</evidence>
<name>A0ACB8N2D4_CITSI</name>
<dbReference type="EMBL" id="CM039171">
    <property type="protein sequence ID" value="KAH9791931.1"/>
    <property type="molecule type" value="Genomic_DNA"/>
</dbReference>
<reference evidence="2" key="1">
    <citation type="journal article" date="2023" name="Hortic. Res.">
        <title>A chromosome-level phased genome enabling allele-level studies in sweet orange: a case study on citrus Huanglongbing tolerance.</title>
        <authorList>
            <person name="Wu B."/>
            <person name="Yu Q."/>
            <person name="Deng Z."/>
            <person name="Duan Y."/>
            <person name="Luo F."/>
            <person name="Gmitter F. Jr."/>
        </authorList>
    </citation>
    <scope>NUCLEOTIDE SEQUENCE [LARGE SCALE GENOMIC DNA]</scope>
    <source>
        <strain evidence="2">cv. Valencia</strain>
    </source>
</reference>
<gene>
    <name evidence="1" type="ORF">KPL71_003931</name>
</gene>
<organism evidence="1 2">
    <name type="scientific">Citrus sinensis</name>
    <name type="common">Sweet orange</name>
    <name type="synonym">Citrus aurantium var. sinensis</name>
    <dbReference type="NCBI Taxonomy" id="2711"/>
    <lineage>
        <taxon>Eukaryota</taxon>
        <taxon>Viridiplantae</taxon>
        <taxon>Streptophyta</taxon>
        <taxon>Embryophyta</taxon>
        <taxon>Tracheophyta</taxon>
        <taxon>Spermatophyta</taxon>
        <taxon>Magnoliopsida</taxon>
        <taxon>eudicotyledons</taxon>
        <taxon>Gunneridae</taxon>
        <taxon>Pentapetalae</taxon>
        <taxon>rosids</taxon>
        <taxon>malvids</taxon>
        <taxon>Sapindales</taxon>
        <taxon>Rutaceae</taxon>
        <taxon>Aurantioideae</taxon>
        <taxon>Citrus</taxon>
    </lineage>
</organism>
<accession>A0ACB8N2D4</accession>
<comment type="caution">
    <text evidence="1">The sequence shown here is derived from an EMBL/GenBank/DDBJ whole genome shotgun (WGS) entry which is preliminary data.</text>
</comment>
<proteinExistence type="predicted"/>
<dbReference type="Proteomes" id="UP000829398">
    <property type="component" value="Chromosome 2"/>
</dbReference>
<evidence type="ECO:0000313" key="1">
    <source>
        <dbReference type="EMBL" id="KAH9791931.1"/>
    </source>
</evidence>
<keyword evidence="2" id="KW-1185">Reference proteome</keyword>
<protein>
    <submittedName>
        <fullName evidence="1">Uncharacterized protein</fullName>
    </submittedName>
</protein>